<evidence type="ECO:0000256" key="8">
    <source>
        <dbReference type="SAM" id="Phobius"/>
    </source>
</evidence>
<evidence type="ECO:0000256" key="1">
    <source>
        <dbReference type="ARBA" id="ARBA00000085"/>
    </source>
</evidence>
<evidence type="ECO:0000259" key="9">
    <source>
        <dbReference type="PROSITE" id="PS50109"/>
    </source>
</evidence>
<reference evidence="10" key="1">
    <citation type="journal article" date="2022" name="Cell Host Microbe">
        <title>Colonization of the live biotherapeutic product VE303 and modulation of the microbiota and metabolites in healthy volunteers.</title>
        <authorList>
            <person name="Dsouza M."/>
            <person name="Menon R."/>
            <person name="Crossette E."/>
            <person name="Bhattarai S.K."/>
            <person name="Schneider J."/>
            <person name="Kim Y.G."/>
            <person name="Reddy S."/>
            <person name="Caballero S."/>
            <person name="Felix C."/>
            <person name="Cornacchione L."/>
            <person name="Hendrickson J."/>
            <person name="Watson A.R."/>
            <person name="Minot S.S."/>
            <person name="Greenfield N."/>
            <person name="Schopf L."/>
            <person name="Szabady R."/>
            <person name="Patarroyo J."/>
            <person name="Smith W."/>
            <person name="Harrison P."/>
            <person name="Kuijper E.J."/>
            <person name="Kelly C.P."/>
            <person name="Olle B."/>
            <person name="Bobilev D."/>
            <person name="Silber J.L."/>
            <person name="Bucci V."/>
            <person name="Roberts B."/>
            <person name="Faith J."/>
            <person name="Norman J.M."/>
        </authorList>
    </citation>
    <scope>NUCLEOTIDE SEQUENCE</scope>
    <source>
        <strain evidence="10">VE303-04</strain>
    </source>
</reference>
<protein>
    <recommendedName>
        <fullName evidence="3">histidine kinase</fullName>
        <ecNumber evidence="3">2.7.13.3</ecNumber>
    </recommendedName>
</protein>
<dbReference type="InterPro" id="IPR005467">
    <property type="entry name" value="His_kinase_dom"/>
</dbReference>
<evidence type="ECO:0000256" key="6">
    <source>
        <dbReference type="ARBA" id="ARBA00022777"/>
    </source>
</evidence>
<accession>A0AAW5EXI3</accession>
<evidence type="ECO:0000256" key="4">
    <source>
        <dbReference type="ARBA" id="ARBA00022553"/>
    </source>
</evidence>
<dbReference type="FunFam" id="3.30.565.10:FF:000006">
    <property type="entry name" value="Sensor histidine kinase WalK"/>
    <property type="match status" value="1"/>
</dbReference>
<dbReference type="PANTHER" id="PTHR43711">
    <property type="entry name" value="TWO-COMPONENT HISTIDINE KINASE"/>
    <property type="match status" value="1"/>
</dbReference>
<dbReference type="InterPro" id="IPR050736">
    <property type="entry name" value="Sensor_HK_Regulatory"/>
</dbReference>
<dbReference type="RefSeq" id="WP_024739461.1">
    <property type="nucleotide sequence ID" value="NZ_JAINVB010000001.1"/>
</dbReference>
<feature type="transmembrane region" description="Helical" evidence="8">
    <location>
        <begin position="12"/>
        <end position="30"/>
    </location>
</feature>
<dbReference type="PRINTS" id="PR00344">
    <property type="entry name" value="BCTRLSENSOR"/>
</dbReference>
<dbReference type="CDD" id="cd00082">
    <property type="entry name" value="HisKA"/>
    <property type="match status" value="1"/>
</dbReference>
<feature type="transmembrane region" description="Helical" evidence="8">
    <location>
        <begin position="174"/>
        <end position="195"/>
    </location>
</feature>
<dbReference type="SUPFAM" id="SSF47384">
    <property type="entry name" value="Homodimeric domain of signal transducing histidine kinase"/>
    <property type="match status" value="1"/>
</dbReference>
<keyword evidence="7" id="KW-0902">Two-component regulatory system</keyword>
<organism evidence="10 11">
    <name type="scientific">Clostridium symbiosum</name>
    <name type="common">Bacteroides symbiosus</name>
    <dbReference type="NCBI Taxonomy" id="1512"/>
    <lineage>
        <taxon>Bacteria</taxon>
        <taxon>Bacillati</taxon>
        <taxon>Bacillota</taxon>
        <taxon>Clostridia</taxon>
        <taxon>Lachnospirales</taxon>
        <taxon>Lachnospiraceae</taxon>
        <taxon>Otoolea</taxon>
    </lineage>
</organism>
<feature type="domain" description="Histidine kinase" evidence="9">
    <location>
        <begin position="216"/>
        <end position="449"/>
    </location>
</feature>
<dbReference type="SMART" id="SM00387">
    <property type="entry name" value="HATPase_c"/>
    <property type="match status" value="1"/>
</dbReference>
<dbReference type="InterPro" id="IPR003594">
    <property type="entry name" value="HATPase_dom"/>
</dbReference>
<dbReference type="InterPro" id="IPR036890">
    <property type="entry name" value="HATPase_C_sf"/>
</dbReference>
<evidence type="ECO:0000256" key="7">
    <source>
        <dbReference type="ARBA" id="ARBA00023012"/>
    </source>
</evidence>
<dbReference type="AlphaFoldDB" id="A0AAW5EXI3"/>
<dbReference type="Proteomes" id="UP001203136">
    <property type="component" value="Unassembled WGS sequence"/>
</dbReference>
<sequence length="450" mass="50243">MFKKVQKQLTILYTVLTGSILIILLAFISYRNISLREQQQETDFHNLWFSVSSRLQSYSFISDAYLAQMEVTNQAVIYIEENSSPLFFSGAWTPPTEREQLIKAAVTAAGQEGVDPTRPPVSSSASQTSLLRIQGRKGDWYYGRVMVLPTAKGAKSLLMLSYITPRSVLLRQGLSLFVLTGAAGILGILVISWFLTGRALQPARDGIRKQNEFVAAASHELRSPLAVIRSSLSALESELPGETGNQNQTVTLRQLIKNSDRECRRMARLVGDMLLLASSDAGNWELHYTQTEPDTLLIEAYEAFLLLCREKNINLILELPKEPFPPLLADRQRLEQVITILLDNAISYTPAGKEVRLKMYKKEGSRRISAGYFRTVIEVADTGKGVPDEMKQRIFDRFYRGDASRKDKKHFGLGLSIAKELTEMHGGTLAVHDNPGGGSRFVVTLTLQQA</sequence>
<evidence type="ECO:0000256" key="2">
    <source>
        <dbReference type="ARBA" id="ARBA00004370"/>
    </source>
</evidence>
<dbReference type="Gene3D" id="1.10.287.130">
    <property type="match status" value="1"/>
</dbReference>
<keyword evidence="4" id="KW-0597">Phosphoprotein</keyword>
<dbReference type="Gene3D" id="3.30.565.10">
    <property type="entry name" value="Histidine kinase-like ATPase, C-terminal domain"/>
    <property type="match status" value="1"/>
</dbReference>
<comment type="subcellular location">
    <subcellularLocation>
        <location evidence="2">Membrane</location>
    </subcellularLocation>
</comment>
<evidence type="ECO:0000256" key="3">
    <source>
        <dbReference type="ARBA" id="ARBA00012438"/>
    </source>
</evidence>
<keyword evidence="8" id="KW-0812">Transmembrane</keyword>
<dbReference type="CDD" id="cd00075">
    <property type="entry name" value="HATPase"/>
    <property type="match status" value="1"/>
</dbReference>
<keyword evidence="6 10" id="KW-0418">Kinase</keyword>
<comment type="catalytic activity">
    <reaction evidence="1">
        <text>ATP + protein L-histidine = ADP + protein N-phospho-L-histidine.</text>
        <dbReference type="EC" id="2.7.13.3"/>
    </reaction>
</comment>
<dbReference type="GO" id="GO:0016020">
    <property type="term" value="C:membrane"/>
    <property type="evidence" value="ECO:0007669"/>
    <property type="project" value="UniProtKB-SubCell"/>
</dbReference>
<keyword evidence="8" id="KW-1133">Transmembrane helix</keyword>
<dbReference type="Pfam" id="PF02518">
    <property type="entry name" value="HATPase_c"/>
    <property type="match status" value="1"/>
</dbReference>
<dbReference type="PANTHER" id="PTHR43711:SF1">
    <property type="entry name" value="HISTIDINE KINASE 1"/>
    <property type="match status" value="1"/>
</dbReference>
<dbReference type="PROSITE" id="PS50109">
    <property type="entry name" value="HIS_KIN"/>
    <property type="match status" value="1"/>
</dbReference>
<keyword evidence="5" id="KW-0808">Transferase</keyword>
<proteinExistence type="predicted"/>
<name>A0AAW5EXI3_CLOSY</name>
<gene>
    <name evidence="10" type="ORF">K5I21_02995</name>
</gene>
<dbReference type="EMBL" id="JAINVB010000001">
    <property type="protein sequence ID" value="MCK0084860.1"/>
    <property type="molecule type" value="Genomic_DNA"/>
</dbReference>
<dbReference type="InterPro" id="IPR003661">
    <property type="entry name" value="HisK_dim/P_dom"/>
</dbReference>
<dbReference type="Pfam" id="PF00512">
    <property type="entry name" value="HisKA"/>
    <property type="match status" value="1"/>
</dbReference>
<dbReference type="SUPFAM" id="SSF55874">
    <property type="entry name" value="ATPase domain of HSP90 chaperone/DNA topoisomerase II/histidine kinase"/>
    <property type="match status" value="1"/>
</dbReference>
<comment type="caution">
    <text evidence="10">The sequence shown here is derived from an EMBL/GenBank/DDBJ whole genome shotgun (WGS) entry which is preliminary data.</text>
</comment>
<dbReference type="SMART" id="SM00388">
    <property type="entry name" value="HisKA"/>
    <property type="match status" value="1"/>
</dbReference>
<evidence type="ECO:0000313" key="11">
    <source>
        <dbReference type="Proteomes" id="UP001203136"/>
    </source>
</evidence>
<dbReference type="EC" id="2.7.13.3" evidence="3"/>
<evidence type="ECO:0000313" key="10">
    <source>
        <dbReference type="EMBL" id="MCK0084860.1"/>
    </source>
</evidence>
<dbReference type="GO" id="GO:0000155">
    <property type="term" value="F:phosphorelay sensor kinase activity"/>
    <property type="evidence" value="ECO:0007669"/>
    <property type="project" value="InterPro"/>
</dbReference>
<dbReference type="InterPro" id="IPR036097">
    <property type="entry name" value="HisK_dim/P_sf"/>
</dbReference>
<keyword evidence="8" id="KW-0472">Membrane</keyword>
<dbReference type="InterPro" id="IPR004358">
    <property type="entry name" value="Sig_transdc_His_kin-like_C"/>
</dbReference>
<evidence type="ECO:0000256" key="5">
    <source>
        <dbReference type="ARBA" id="ARBA00022679"/>
    </source>
</evidence>